<evidence type="ECO:0000256" key="4">
    <source>
        <dbReference type="PIRSR" id="PIRSR000103-1"/>
    </source>
</evidence>
<feature type="domain" description="3-hydroxyisobutyrate dehydrogenase-like NAD-binding" evidence="6">
    <location>
        <begin position="164"/>
        <end position="281"/>
    </location>
</feature>
<reference evidence="7 8" key="1">
    <citation type="submission" date="2019-07" db="EMBL/GenBank/DDBJ databases">
        <title>Lentzea xizangensis sp. nov., isolated from Qinghai-Tibetan Plateau Soils.</title>
        <authorList>
            <person name="Huang J."/>
        </authorList>
    </citation>
    <scope>NUCLEOTIDE SEQUENCE [LARGE SCALE GENOMIC DNA]</scope>
    <source>
        <strain evidence="7 8">FXJ1.1311</strain>
    </source>
</reference>
<dbReference type="EMBL" id="VOBR01000004">
    <property type="protein sequence ID" value="TWP52969.1"/>
    <property type="molecule type" value="Genomic_DNA"/>
</dbReference>
<dbReference type="AlphaFoldDB" id="A0A563EZ74"/>
<feature type="domain" description="6-phosphogluconate dehydrogenase NADP-binding" evidence="5">
    <location>
        <begin position="5"/>
        <end position="161"/>
    </location>
</feature>
<evidence type="ECO:0000256" key="3">
    <source>
        <dbReference type="ARBA" id="ARBA00023027"/>
    </source>
</evidence>
<dbReference type="InterPro" id="IPR036291">
    <property type="entry name" value="NAD(P)-bd_dom_sf"/>
</dbReference>
<protein>
    <submittedName>
        <fullName evidence="7">NAD(P)-dependent oxidoreductase</fullName>
    </submittedName>
</protein>
<keyword evidence="8" id="KW-1185">Reference proteome</keyword>
<dbReference type="GO" id="GO:0016491">
    <property type="term" value="F:oxidoreductase activity"/>
    <property type="evidence" value="ECO:0007669"/>
    <property type="project" value="UniProtKB-KW"/>
</dbReference>
<sequence length="287" mass="29606">MSTTKVAVLGTGLMGAPIAGNLAEQGFDVRVWNRTRARAEPLLRRGATLCATPAEAVRHAEVVITMLNDGATVTDVMTDAADGLSPDAVWIQSSTVGVHATDDHIELARSFGLGFVDAPVLGSTKPAIEGKLVILAAGPDELHHAVQPIFDVIGARTIWVGEAGAASKLKLVANSWVLSLTAAVGEAISLAEGLDIDPRLFVDAVSGGPLDCGYLQVKAGAILDRNLAPAFSVANAAKDAHLVEEASVFAGVHLDAAAAAGARMTRAIAQGHGDEDMAAAYFASWNE</sequence>
<dbReference type="InterPro" id="IPR029154">
    <property type="entry name" value="HIBADH-like_NADP-bd"/>
</dbReference>
<dbReference type="Proteomes" id="UP000316639">
    <property type="component" value="Unassembled WGS sequence"/>
</dbReference>
<comment type="similarity">
    <text evidence="1">Belongs to the HIBADH-related family.</text>
</comment>
<dbReference type="RefSeq" id="WP_146350222.1">
    <property type="nucleotide sequence ID" value="NZ_VOBR01000004.1"/>
</dbReference>
<dbReference type="InterPro" id="IPR013328">
    <property type="entry name" value="6PGD_dom2"/>
</dbReference>
<dbReference type="OrthoDB" id="3185659at2"/>
<dbReference type="GO" id="GO:0050661">
    <property type="term" value="F:NADP binding"/>
    <property type="evidence" value="ECO:0007669"/>
    <property type="project" value="InterPro"/>
</dbReference>
<feature type="active site" evidence="4">
    <location>
        <position position="170"/>
    </location>
</feature>
<dbReference type="Gene3D" id="1.10.1040.10">
    <property type="entry name" value="N-(1-d-carboxylethyl)-l-norvaline Dehydrogenase, domain 2"/>
    <property type="match status" value="1"/>
</dbReference>
<keyword evidence="2" id="KW-0560">Oxidoreductase</keyword>
<dbReference type="PIRSF" id="PIRSF000103">
    <property type="entry name" value="HIBADH"/>
    <property type="match status" value="1"/>
</dbReference>
<dbReference type="Gene3D" id="3.40.50.720">
    <property type="entry name" value="NAD(P)-binding Rossmann-like Domain"/>
    <property type="match status" value="1"/>
</dbReference>
<name>A0A563EZ74_9PSEU</name>
<evidence type="ECO:0000256" key="1">
    <source>
        <dbReference type="ARBA" id="ARBA00009080"/>
    </source>
</evidence>
<organism evidence="7 8">
    <name type="scientific">Lentzea tibetensis</name>
    <dbReference type="NCBI Taxonomy" id="2591470"/>
    <lineage>
        <taxon>Bacteria</taxon>
        <taxon>Bacillati</taxon>
        <taxon>Actinomycetota</taxon>
        <taxon>Actinomycetes</taxon>
        <taxon>Pseudonocardiales</taxon>
        <taxon>Pseudonocardiaceae</taxon>
        <taxon>Lentzea</taxon>
    </lineage>
</organism>
<dbReference type="PANTHER" id="PTHR43580">
    <property type="entry name" value="OXIDOREDUCTASE GLYR1-RELATED"/>
    <property type="match status" value="1"/>
</dbReference>
<dbReference type="InterPro" id="IPR051265">
    <property type="entry name" value="HIBADH-related_NP60_sf"/>
</dbReference>
<comment type="caution">
    <text evidence="7">The sequence shown here is derived from an EMBL/GenBank/DDBJ whole genome shotgun (WGS) entry which is preliminary data.</text>
</comment>
<evidence type="ECO:0000313" key="8">
    <source>
        <dbReference type="Proteomes" id="UP000316639"/>
    </source>
</evidence>
<dbReference type="PANTHER" id="PTHR43580:SF2">
    <property type="entry name" value="CYTOKINE-LIKE NUCLEAR FACTOR N-PAC"/>
    <property type="match status" value="1"/>
</dbReference>
<dbReference type="GO" id="GO:0051287">
    <property type="term" value="F:NAD binding"/>
    <property type="evidence" value="ECO:0007669"/>
    <property type="project" value="InterPro"/>
</dbReference>
<dbReference type="InterPro" id="IPR008927">
    <property type="entry name" value="6-PGluconate_DH-like_C_sf"/>
</dbReference>
<dbReference type="Pfam" id="PF14833">
    <property type="entry name" value="NAD_binding_11"/>
    <property type="match status" value="1"/>
</dbReference>
<dbReference type="SUPFAM" id="SSF51735">
    <property type="entry name" value="NAD(P)-binding Rossmann-fold domains"/>
    <property type="match status" value="1"/>
</dbReference>
<keyword evidence="3" id="KW-0520">NAD</keyword>
<accession>A0A563EZ74</accession>
<proteinExistence type="inferred from homology"/>
<gene>
    <name evidence="7" type="ORF">FKR81_07650</name>
</gene>
<evidence type="ECO:0000259" key="6">
    <source>
        <dbReference type="Pfam" id="PF14833"/>
    </source>
</evidence>
<dbReference type="InterPro" id="IPR006115">
    <property type="entry name" value="6PGDH_NADP-bd"/>
</dbReference>
<evidence type="ECO:0000313" key="7">
    <source>
        <dbReference type="EMBL" id="TWP52969.1"/>
    </source>
</evidence>
<evidence type="ECO:0000259" key="5">
    <source>
        <dbReference type="Pfam" id="PF03446"/>
    </source>
</evidence>
<evidence type="ECO:0000256" key="2">
    <source>
        <dbReference type="ARBA" id="ARBA00023002"/>
    </source>
</evidence>
<dbReference type="SUPFAM" id="SSF48179">
    <property type="entry name" value="6-phosphogluconate dehydrogenase C-terminal domain-like"/>
    <property type="match status" value="1"/>
</dbReference>
<dbReference type="InterPro" id="IPR015815">
    <property type="entry name" value="HIBADH-related"/>
</dbReference>
<dbReference type="Pfam" id="PF03446">
    <property type="entry name" value="NAD_binding_2"/>
    <property type="match status" value="1"/>
</dbReference>